<dbReference type="Pfam" id="PF13683">
    <property type="entry name" value="rve_3"/>
    <property type="match status" value="1"/>
</dbReference>
<dbReference type="GO" id="GO:0015074">
    <property type="term" value="P:DNA integration"/>
    <property type="evidence" value="ECO:0007669"/>
    <property type="project" value="InterPro"/>
</dbReference>
<accession>A0A1X6X0F2</accession>
<gene>
    <name evidence="2" type="ORF">FM110_06995</name>
</gene>
<dbReference type="Proteomes" id="UP000195981">
    <property type="component" value="Unassembled WGS sequence"/>
</dbReference>
<dbReference type="InterPro" id="IPR001584">
    <property type="entry name" value="Integrase_cat-core"/>
</dbReference>
<feature type="domain" description="Integrase catalytic" evidence="1">
    <location>
        <begin position="73"/>
        <end position="137"/>
    </location>
</feature>
<dbReference type="SUPFAM" id="SSF53098">
    <property type="entry name" value="Ribonuclease H-like"/>
    <property type="match status" value="1"/>
</dbReference>
<dbReference type="InterPro" id="IPR050900">
    <property type="entry name" value="Transposase_IS3/IS150/IS904"/>
</dbReference>
<name>A0A1X6X0F2_9MICO</name>
<dbReference type="PROSITE" id="PS51257">
    <property type="entry name" value="PROKAR_LIPOPROTEIN"/>
    <property type="match status" value="1"/>
</dbReference>
<reference evidence="2 3" key="1">
    <citation type="submission" date="2017-02" db="EMBL/GenBank/DDBJ databases">
        <authorList>
            <person name="Peterson S.W."/>
        </authorList>
    </citation>
    <scope>NUCLEOTIDE SEQUENCE [LARGE SCALE GENOMIC DNA]</scope>
    <source>
        <strain evidence="2 3">CIP104813</strain>
    </source>
</reference>
<evidence type="ECO:0000259" key="1">
    <source>
        <dbReference type="Pfam" id="PF13683"/>
    </source>
</evidence>
<proteinExistence type="predicted"/>
<protein>
    <submittedName>
        <fullName evidence="2">Mobile element protein</fullName>
    </submittedName>
</protein>
<evidence type="ECO:0000313" key="2">
    <source>
        <dbReference type="EMBL" id="SLM91747.1"/>
    </source>
</evidence>
<dbReference type="EMBL" id="FWFG01000063">
    <property type="protein sequence ID" value="SLM91747.1"/>
    <property type="molecule type" value="Genomic_DNA"/>
</dbReference>
<dbReference type="PANTHER" id="PTHR46889">
    <property type="entry name" value="TRANSPOSASE INSF FOR INSERTION SEQUENCE IS3B-RELATED"/>
    <property type="match status" value="1"/>
</dbReference>
<evidence type="ECO:0000313" key="3">
    <source>
        <dbReference type="Proteomes" id="UP000195981"/>
    </source>
</evidence>
<keyword evidence="3" id="KW-1185">Reference proteome</keyword>
<organism evidence="2 3">
    <name type="scientific">Brachybacterium nesterenkovii</name>
    <dbReference type="NCBI Taxonomy" id="47847"/>
    <lineage>
        <taxon>Bacteria</taxon>
        <taxon>Bacillati</taxon>
        <taxon>Actinomycetota</taxon>
        <taxon>Actinomycetes</taxon>
        <taxon>Micrococcales</taxon>
        <taxon>Dermabacteraceae</taxon>
        <taxon>Brachybacterium</taxon>
    </lineage>
</organism>
<dbReference type="AlphaFoldDB" id="A0A1X6X0F2"/>
<sequence length="161" mass="17689">MPRSSSMCSPAAWSAGSCRSRCGRTSRWTRSRWASGPAITQARPFPGSRTTAIRTLQYVAICYTERFAEAGAAASFGSTGDSYDNALAEAFNSLFKAELVRNRGPWKNIDDLEIATAEYIDWFNHRRLHGEIGMIPPVELEDTYHHNHPAPAPADAALASL</sequence>
<dbReference type="PANTHER" id="PTHR46889:SF4">
    <property type="entry name" value="TRANSPOSASE INSO FOR INSERTION SEQUENCE ELEMENT IS911B-RELATED"/>
    <property type="match status" value="1"/>
</dbReference>
<dbReference type="InterPro" id="IPR012337">
    <property type="entry name" value="RNaseH-like_sf"/>
</dbReference>